<sequence>MCIRSLRISLDTTRQLPIFRKALKELSGSLQALAITVRHRAINLTTGLSLFRGQATALESLSISSIDPLIPTDLFPALLHLHLSIHQWSDSLDPLLQLLRNTPALETFHLHSLGWSHWSHGFEKSPIALPRIRRFCMTTLLGGGDSVKFLSHFVLPPGALVSVQESAHCYRTMAPGLFSPSAAAGEPLRSALTVDEDGTTGCTRIGDSTYVIRDSDVITPGLFQPPRYVTRGSPEAQRLCRNPFGTQESLLANVHLLRIQGSTIWDLPQRFGIDGIALWRIVGRMPFLTTLVLRDFKREMLRNLTHLLEHDGDVVLCPVLSSVVLSTLDLPRCHRRDESPTGYTRAETSTPMLELLFRATARRAERGYPLKRLTYCSPHNEREYTLENVHGVEHVAVLRRDVWAEYSSAAMDQGVAAHWAAVRRSMPANSTSVSDGYPALWEGRLRGMALPSTTRHFRTHGHARSRV</sequence>
<dbReference type="EMBL" id="KZ857390">
    <property type="protein sequence ID" value="RDX52480.1"/>
    <property type="molecule type" value="Genomic_DNA"/>
</dbReference>
<evidence type="ECO:0000313" key="2">
    <source>
        <dbReference type="Proteomes" id="UP000256964"/>
    </source>
</evidence>
<gene>
    <name evidence="1" type="ORF">OH76DRAFT_1480596</name>
</gene>
<protein>
    <recommendedName>
        <fullName evidence="3">F-box domain-containing protein</fullName>
    </recommendedName>
</protein>
<accession>A0A371DIW7</accession>
<evidence type="ECO:0000313" key="1">
    <source>
        <dbReference type="EMBL" id="RDX52480.1"/>
    </source>
</evidence>
<proteinExistence type="predicted"/>
<dbReference type="OrthoDB" id="10605316at2759"/>
<reference evidence="1 2" key="1">
    <citation type="journal article" date="2018" name="Biotechnol. Biofuels">
        <title>Integrative visual omics of the white-rot fungus Polyporus brumalis exposes the biotechnological potential of its oxidative enzymes for delignifying raw plant biomass.</title>
        <authorList>
            <person name="Miyauchi S."/>
            <person name="Rancon A."/>
            <person name="Drula E."/>
            <person name="Hage H."/>
            <person name="Chaduli D."/>
            <person name="Favel A."/>
            <person name="Grisel S."/>
            <person name="Henrissat B."/>
            <person name="Herpoel-Gimbert I."/>
            <person name="Ruiz-Duenas F.J."/>
            <person name="Chevret D."/>
            <person name="Hainaut M."/>
            <person name="Lin J."/>
            <person name="Wang M."/>
            <person name="Pangilinan J."/>
            <person name="Lipzen A."/>
            <person name="Lesage-Meessen L."/>
            <person name="Navarro D."/>
            <person name="Riley R."/>
            <person name="Grigoriev I.V."/>
            <person name="Zhou S."/>
            <person name="Raouche S."/>
            <person name="Rosso M.N."/>
        </authorList>
    </citation>
    <scope>NUCLEOTIDE SEQUENCE [LARGE SCALE GENOMIC DNA]</scope>
    <source>
        <strain evidence="1 2">BRFM 1820</strain>
    </source>
</reference>
<organism evidence="1 2">
    <name type="scientific">Lentinus brumalis</name>
    <dbReference type="NCBI Taxonomy" id="2498619"/>
    <lineage>
        <taxon>Eukaryota</taxon>
        <taxon>Fungi</taxon>
        <taxon>Dikarya</taxon>
        <taxon>Basidiomycota</taxon>
        <taxon>Agaricomycotina</taxon>
        <taxon>Agaricomycetes</taxon>
        <taxon>Polyporales</taxon>
        <taxon>Polyporaceae</taxon>
        <taxon>Lentinus</taxon>
    </lineage>
</organism>
<keyword evidence="2" id="KW-1185">Reference proteome</keyword>
<name>A0A371DIW7_9APHY</name>
<dbReference type="AlphaFoldDB" id="A0A371DIW7"/>
<dbReference type="Proteomes" id="UP000256964">
    <property type="component" value="Unassembled WGS sequence"/>
</dbReference>
<evidence type="ECO:0008006" key="3">
    <source>
        <dbReference type="Google" id="ProtNLM"/>
    </source>
</evidence>